<evidence type="ECO:0000259" key="1">
    <source>
        <dbReference type="SMART" id="SM00849"/>
    </source>
</evidence>
<dbReference type="STRING" id="1397694.GCA_000702585_01803"/>
<dbReference type="InterPro" id="IPR001279">
    <property type="entry name" value="Metallo-B-lactamas"/>
</dbReference>
<organism evidence="2 3">
    <name type="scientific">Exiguobacterium aurantiacum</name>
    <dbReference type="NCBI Taxonomy" id="33987"/>
    <lineage>
        <taxon>Bacteria</taxon>
        <taxon>Bacillati</taxon>
        <taxon>Bacillota</taxon>
        <taxon>Bacilli</taxon>
        <taxon>Bacillales</taxon>
        <taxon>Bacillales Family XII. Incertae Sedis</taxon>
        <taxon>Exiguobacterium</taxon>
    </lineage>
</organism>
<dbReference type="AlphaFoldDB" id="A0A377FT63"/>
<accession>A0A377FT63</accession>
<evidence type="ECO:0000313" key="2">
    <source>
        <dbReference type="EMBL" id="STO07938.1"/>
    </source>
</evidence>
<dbReference type="Proteomes" id="UP000254060">
    <property type="component" value="Unassembled WGS sequence"/>
</dbReference>
<dbReference type="SUPFAM" id="SSF56281">
    <property type="entry name" value="Metallo-hydrolase/oxidoreductase"/>
    <property type="match status" value="1"/>
</dbReference>
<feature type="domain" description="Metallo-beta-lactamase" evidence="1">
    <location>
        <begin position="22"/>
        <end position="235"/>
    </location>
</feature>
<dbReference type="EMBL" id="UGGP01000001">
    <property type="protein sequence ID" value="STO07938.1"/>
    <property type="molecule type" value="Genomic_DNA"/>
</dbReference>
<dbReference type="SMART" id="SM00849">
    <property type="entry name" value="Lactamase_B"/>
    <property type="match status" value="1"/>
</dbReference>
<reference evidence="2 3" key="1">
    <citation type="submission" date="2018-06" db="EMBL/GenBank/DDBJ databases">
        <authorList>
            <consortium name="Pathogen Informatics"/>
            <person name="Doyle S."/>
        </authorList>
    </citation>
    <scope>NUCLEOTIDE SEQUENCE [LARGE SCALE GENOMIC DNA]</scope>
    <source>
        <strain evidence="2 3">NCTC13163</strain>
    </source>
</reference>
<gene>
    <name evidence="2" type="ORF">NCTC13163_01299</name>
</gene>
<dbReference type="OrthoDB" id="9761531at2"/>
<sequence length="325" mass="37210">MANWISSQLARIDLPTPFEVGNVNVYIVEHMNRFFMVDCGPDTEEAWASLNAQLHELELSLDDIDFLFLTHHHADHAGQAWRLRDASIPVYGHEKLVRYLEQTPNFIKRGNQFLHDLAHWFGTPESIVAKLPDYREALRWIGPTTVTMTFEDGQAVTSDGAWKTIHLPGHASDQLGLIGPGNVLIAGDHLIDGVEPNPLIEQPYEGEGFASPVLLYLDSLRKLKALDLKLVVSGHGDPILHPHPLIEDRIGQRYDRSEQLLDDWVDGLSVFDWSMRLYGRKMRRAMPLVFSEVFARLTLLEERGHIKRQLVDRKWVYERTEEVVQ</sequence>
<proteinExistence type="predicted"/>
<dbReference type="PANTHER" id="PTHR42951">
    <property type="entry name" value="METALLO-BETA-LACTAMASE DOMAIN-CONTAINING"/>
    <property type="match status" value="1"/>
</dbReference>
<name>A0A377FT63_9BACL</name>
<dbReference type="InterPro" id="IPR036866">
    <property type="entry name" value="RibonucZ/Hydroxyglut_hydro"/>
</dbReference>
<dbReference type="RefSeq" id="WP_029334837.1">
    <property type="nucleotide sequence ID" value="NZ_UGGP01000001.1"/>
</dbReference>
<protein>
    <submittedName>
        <fullName evidence="2">Predicted metal-dependent RNase, consists of a metallo-beta-lactamase domain and an RNA-binding KH domain</fullName>
    </submittedName>
</protein>
<dbReference type="PANTHER" id="PTHR42951:SF21">
    <property type="entry name" value="METALLO-HYDROLASE YQJP-RELATED"/>
    <property type="match status" value="1"/>
</dbReference>
<dbReference type="InterPro" id="IPR050855">
    <property type="entry name" value="NDM-1-like"/>
</dbReference>
<dbReference type="Gene3D" id="3.60.15.10">
    <property type="entry name" value="Ribonuclease Z/Hydroxyacylglutathione hydrolase-like"/>
    <property type="match status" value="1"/>
</dbReference>
<dbReference type="Pfam" id="PF00753">
    <property type="entry name" value="Lactamase_B"/>
    <property type="match status" value="1"/>
</dbReference>
<evidence type="ECO:0000313" key="3">
    <source>
        <dbReference type="Proteomes" id="UP000254060"/>
    </source>
</evidence>